<dbReference type="InterPro" id="IPR000640">
    <property type="entry name" value="EFG_V-like"/>
</dbReference>
<dbReference type="GO" id="GO:1990904">
    <property type="term" value="C:ribonucleoprotein complex"/>
    <property type="evidence" value="ECO:0007669"/>
    <property type="project" value="TreeGrafter"/>
</dbReference>
<sequence>MADALLATNGIVSIRQAGKLRYMDYTEAEQERGITMKSSVVGLVFTPGSSNIDIKDSKAPTFLINLVDSPGHIDFAPEVSTAVRICDAAVVVVDVVEGVCPQTRAVLRQAWNERLTLVLVLNKIDRLVLELKLTPLQAYEVMCRVIEQVNSVLAEMFSADLVRQRDENWQISSETDQSGQLTYNWDSELVKADDSNLYFSPDRGNVLFASAIDTWGFRPSDFLPTWSKRLNVPCDKLRKVMWSDFYLSKTTEGGKTRPVLKPNAREKQRKPVFVQLILEPIWKAYETLVLGGNRDQVSAMATKLGVQLDPRSIRNTDCRGVLRALLTAWLPLGANLLLTITEVCPSPLNAVSADRAVHMLYGDQAISGQVGSGRADAETTTVQVNQTSRLTLDSAYANSGVSLAIQASSSAADAPTIVFVAKVFWIDKVHFAGTRYPKPSTGERTRESAVAVATGMNASTQRDGLESSDGAENSKSQLRPVNNSPPFRSPMVSTNPFSDVEFIALARVFSGSVYPGQKLFVLGPKFDGSKIPSYLLNADPTDFPVGPLRLRSNEDTDDLDRSTNCAEDALGGTSPAPSSCAAMSRSGSFGGSSSGIHTGPIYLRHVYVAIVVSVLQFLGGQHDLVEIEHPVPSGNIVGLTGPDLITFLPKSGLLVSRLSLVAGTESSDGDHPQTAVLPLAGLAVWHGAPVMSVAVEPASANPEDVYRLERGLRFLDRADPCAEVTVAPTGEYLIKAAGEVHLKKCLEDMEKYFAPEVELHISHFVVPFRETIISSCSTPAKTLASVASESYNKACQRLELLLQKLELRGAPEAVLSLKANEEKTASEADTKVSVPVALKEVTTTEPTPSSEHSTHALVQQENTPALALPNKPWRLDHLGKGTARGTFKLDRDLPECPLGYFQLPHSKSRTRVLIRVTAHPLPAKLVQWAEQRGAKKVPQLIRAFKTKSENYPRLCAQFKQEFADVCTAVAKEEKEKTESVTEFDWTTMSSSFLTLGPHQTGPNMLFTRLKSKCFPLFTAWGEQVNSGNEFPQESKRHGRKIALPLISYAKALLRGFQMATERGPLCAEPMRAVMFVVEEICAEELHLLDVPQISATDSNALDSAGPTEVADPPLRKSPDETQFLAPPPCENNIKDEAITKRKKSKRLTSVSWLDDSEFGGEDNDDEEDEEDQFSTDSYDDEDWHSEESDEKLSENNADEEETETNMSLNAETKSDTEEDLLAELQNIPYWSRRTDNVWLQDVPPGLLTSAMNRACLAAFQACAGQRLMLAMYTVELQTRRDVLGRMFAVLRRRHGRVVSEDFRDGENTFVICARLPVIESFGLADELRSRTSGLMSLPQLRAGGWELLDIDPVQRDASSEVNKVAKGFTASDQHKSGLTSGRSRKKQLSHVSGTARSERDTARPANPLPGASTADSDEENVDEPNAQLSRVRRYIRDIRLRKGLPTNEQLVLYADKQRTLKKNK</sequence>
<feature type="compositionally biased region" description="Acidic residues" evidence="3">
    <location>
        <begin position="1154"/>
        <end position="1189"/>
    </location>
</feature>
<dbReference type="PANTHER" id="PTHR42908:SF3">
    <property type="entry name" value="ELONGATION FACTOR-LIKE GTPASE 1"/>
    <property type="match status" value="1"/>
</dbReference>
<keyword evidence="1" id="KW-0547">Nucleotide-binding</keyword>
<evidence type="ECO:0000256" key="3">
    <source>
        <dbReference type="SAM" id="MobiDB-lite"/>
    </source>
</evidence>
<dbReference type="Gene3D" id="3.30.230.10">
    <property type="match status" value="1"/>
</dbReference>
<evidence type="ECO:0000313" key="5">
    <source>
        <dbReference type="EMBL" id="CAL5132658.1"/>
    </source>
</evidence>
<evidence type="ECO:0000313" key="6">
    <source>
        <dbReference type="Proteomes" id="UP001497525"/>
    </source>
</evidence>
<dbReference type="GO" id="GO:0042256">
    <property type="term" value="P:cytosolic ribosome assembly"/>
    <property type="evidence" value="ECO:0007669"/>
    <property type="project" value="TreeGrafter"/>
</dbReference>
<dbReference type="SUPFAM" id="SSF54980">
    <property type="entry name" value="EF-G C-terminal domain-like"/>
    <property type="match status" value="2"/>
</dbReference>
<dbReference type="InterPro" id="IPR000795">
    <property type="entry name" value="T_Tr_GTP-bd_dom"/>
</dbReference>
<dbReference type="SUPFAM" id="SSF54211">
    <property type="entry name" value="Ribosomal protein S5 domain 2-like"/>
    <property type="match status" value="1"/>
</dbReference>
<dbReference type="PROSITE" id="PS51722">
    <property type="entry name" value="G_TR_2"/>
    <property type="match status" value="1"/>
</dbReference>
<dbReference type="EMBL" id="CAXLJL010000134">
    <property type="protein sequence ID" value="CAL5132658.1"/>
    <property type="molecule type" value="Genomic_DNA"/>
</dbReference>
<dbReference type="InterPro" id="IPR014721">
    <property type="entry name" value="Ribsml_uS5_D2-typ_fold_subgr"/>
</dbReference>
<feature type="region of interest" description="Disordered" evidence="3">
    <location>
        <begin position="456"/>
        <end position="489"/>
    </location>
</feature>
<dbReference type="InterPro" id="IPR009000">
    <property type="entry name" value="Transl_B-barrel_sf"/>
</dbReference>
<feature type="region of interest" description="Disordered" evidence="3">
    <location>
        <begin position="551"/>
        <end position="577"/>
    </location>
</feature>
<dbReference type="Gene3D" id="3.40.50.300">
    <property type="entry name" value="P-loop containing nucleotide triphosphate hydrolases"/>
    <property type="match status" value="1"/>
</dbReference>
<dbReference type="PRINTS" id="PR00315">
    <property type="entry name" value="ELONGATNFCT"/>
</dbReference>
<dbReference type="GO" id="GO:0005525">
    <property type="term" value="F:GTP binding"/>
    <property type="evidence" value="ECO:0007669"/>
    <property type="project" value="UniProtKB-KW"/>
</dbReference>
<name>A0AAV2TBE6_CALDB</name>
<feature type="domain" description="Tr-type G" evidence="4">
    <location>
        <begin position="1"/>
        <end position="202"/>
    </location>
</feature>
<dbReference type="SUPFAM" id="SSF50447">
    <property type="entry name" value="Translation proteins"/>
    <property type="match status" value="1"/>
</dbReference>
<organism evidence="5 6">
    <name type="scientific">Calicophoron daubneyi</name>
    <name type="common">Rumen fluke</name>
    <name type="synonym">Paramphistomum daubneyi</name>
    <dbReference type="NCBI Taxonomy" id="300641"/>
    <lineage>
        <taxon>Eukaryota</taxon>
        <taxon>Metazoa</taxon>
        <taxon>Spiralia</taxon>
        <taxon>Lophotrochozoa</taxon>
        <taxon>Platyhelminthes</taxon>
        <taxon>Trematoda</taxon>
        <taxon>Digenea</taxon>
        <taxon>Plagiorchiida</taxon>
        <taxon>Pronocephalata</taxon>
        <taxon>Paramphistomoidea</taxon>
        <taxon>Paramphistomidae</taxon>
        <taxon>Calicophoron</taxon>
    </lineage>
</organism>
<dbReference type="SMART" id="SM00838">
    <property type="entry name" value="EFG_C"/>
    <property type="match status" value="1"/>
</dbReference>
<dbReference type="Gene3D" id="3.30.70.870">
    <property type="entry name" value="Elongation Factor G (Translational Gtpase), domain 3"/>
    <property type="match status" value="1"/>
</dbReference>
<comment type="caution">
    <text evidence="5">The sequence shown here is derived from an EMBL/GenBank/DDBJ whole genome shotgun (WGS) entry which is preliminary data.</text>
</comment>
<dbReference type="Pfam" id="PF00679">
    <property type="entry name" value="EFG_C"/>
    <property type="match status" value="1"/>
</dbReference>
<evidence type="ECO:0000256" key="2">
    <source>
        <dbReference type="ARBA" id="ARBA00023134"/>
    </source>
</evidence>
<dbReference type="InterPro" id="IPR035647">
    <property type="entry name" value="EFG_III/V"/>
</dbReference>
<dbReference type="Proteomes" id="UP001497525">
    <property type="component" value="Unassembled WGS sequence"/>
</dbReference>
<keyword evidence="2" id="KW-0342">GTP-binding</keyword>
<dbReference type="SUPFAM" id="SSF52540">
    <property type="entry name" value="P-loop containing nucleoside triphosphate hydrolases"/>
    <property type="match status" value="1"/>
</dbReference>
<feature type="compositionally biased region" description="Polar residues" evidence="3">
    <location>
        <begin position="470"/>
        <end position="489"/>
    </location>
</feature>
<protein>
    <recommendedName>
        <fullName evidence="4">Tr-type G domain-containing protein</fullName>
    </recommendedName>
</protein>
<reference evidence="5" key="1">
    <citation type="submission" date="2024-06" db="EMBL/GenBank/DDBJ databases">
        <authorList>
            <person name="Liu X."/>
            <person name="Lenzi L."/>
            <person name="Haldenby T S."/>
            <person name="Uol C."/>
        </authorList>
    </citation>
    <scope>NUCLEOTIDE SEQUENCE</scope>
</reference>
<feature type="region of interest" description="Disordered" evidence="3">
    <location>
        <begin position="1366"/>
        <end position="1428"/>
    </location>
</feature>
<accession>A0AAV2TBE6</accession>
<dbReference type="GO" id="GO:0003924">
    <property type="term" value="F:GTPase activity"/>
    <property type="evidence" value="ECO:0007669"/>
    <property type="project" value="InterPro"/>
</dbReference>
<dbReference type="Gene3D" id="3.30.70.240">
    <property type="match status" value="1"/>
</dbReference>
<feature type="region of interest" description="Disordered" evidence="3">
    <location>
        <begin position="1153"/>
        <end position="1216"/>
    </location>
</feature>
<dbReference type="FunFam" id="3.30.70.870:FF:000002">
    <property type="entry name" value="Translation elongation factor 2"/>
    <property type="match status" value="1"/>
</dbReference>
<dbReference type="PANTHER" id="PTHR42908">
    <property type="entry name" value="TRANSLATION ELONGATION FACTOR-RELATED"/>
    <property type="match status" value="1"/>
</dbReference>
<dbReference type="Pfam" id="PF00009">
    <property type="entry name" value="GTP_EFTU"/>
    <property type="match status" value="1"/>
</dbReference>
<proteinExistence type="predicted"/>
<dbReference type="GO" id="GO:0043022">
    <property type="term" value="F:ribosome binding"/>
    <property type="evidence" value="ECO:0007669"/>
    <property type="project" value="TreeGrafter"/>
</dbReference>
<dbReference type="InterPro" id="IPR027417">
    <property type="entry name" value="P-loop_NTPase"/>
</dbReference>
<dbReference type="InterPro" id="IPR020568">
    <property type="entry name" value="Ribosomal_Su5_D2-typ_SF"/>
</dbReference>
<gene>
    <name evidence="5" type="ORF">CDAUBV1_LOCUS5507</name>
</gene>
<feature type="region of interest" description="Disordered" evidence="3">
    <location>
        <begin position="1097"/>
        <end position="1137"/>
    </location>
</feature>
<evidence type="ECO:0000259" key="4">
    <source>
        <dbReference type="PROSITE" id="PS51722"/>
    </source>
</evidence>
<dbReference type="Gene3D" id="2.40.30.10">
    <property type="entry name" value="Translation factors"/>
    <property type="match status" value="1"/>
</dbReference>
<dbReference type="GO" id="GO:0005829">
    <property type="term" value="C:cytosol"/>
    <property type="evidence" value="ECO:0007669"/>
    <property type="project" value="TreeGrafter"/>
</dbReference>
<evidence type="ECO:0000256" key="1">
    <source>
        <dbReference type="ARBA" id="ARBA00022741"/>
    </source>
</evidence>